<dbReference type="Proteomes" id="UP001302072">
    <property type="component" value="Chromosome"/>
</dbReference>
<organism evidence="4 5">
    <name type="scientific">Stenotrophomonas oahuensis</name>
    <dbReference type="NCBI Taxonomy" id="3003271"/>
    <lineage>
        <taxon>Bacteria</taxon>
        <taxon>Pseudomonadati</taxon>
        <taxon>Pseudomonadota</taxon>
        <taxon>Gammaproteobacteria</taxon>
        <taxon>Lysobacterales</taxon>
        <taxon>Lysobacteraceae</taxon>
        <taxon>Stenotrophomonas</taxon>
    </lineage>
</organism>
<evidence type="ECO:0000313" key="4">
    <source>
        <dbReference type="EMBL" id="WNH52804.1"/>
    </source>
</evidence>
<feature type="domain" description="Terminase large subunit GpA endonuclease" evidence="3">
    <location>
        <begin position="292"/>
        <end position="577"/>
    </location>
</feature>
<reference evidence="4 5" key="1">
    <citation type="submission" date="2022-12" db="EMBL/GenBank/DDBJ databases">
        <title>Two new species, Stenotrophomonas aracearum and Stenotrophomonas oahuensis, isolated from Anthurium (Araceae family) in Hawaii.</title>
        <authorList>
            <person name="Chunag S.C."/>
            <person name="Dobhal S."/>
            <person name="Alvarez A."/>
            <person name="Arif M."/>
        </authorList>
    </citation>
    <scope>NUCLEOTIDE SEQUENCE [LARGE SCALE GENOMIC DNA]</scope>
    <source>
        <strain evidence="4 5">A5586</strain>
    </source>
</reference>
<protein>
    <submittedName>
        <fullName evidence="4">Phage terminase large subunit family protein</fullName>
    </submittedName>
</protein>
<accession>A0ABY9YPJ4</accession>
<proteinExistence type="inferred from homology"/>
<evidence type="ECO:0000259" key="3">
    <source>
        <dbReference type="Pfam" id="PF20454"/>
    </source>
</evidence>
<dbReference type="RefSeq" id="WP_311191988.1">
    <property type="nucleotide sequence ID" value="NZ_CP115541.1"/>
</dbReference>
<feature type="region of interest" description="Disordered" evidence="1">
    <location>
        <begin position="603"/>
        <end position="655"/>
    </location>
</feature>
<gene>
    <name evidence="4" type="ORF">PDM29_00605</name>
</gene>
<evidence type="ECO:0000259" key="2">
    <source>
        <dbReference type="Pfam" id="PF05876"/>
    </source>
</evidence>
<sequence length="655" mass="73093">MTAQARIHTVLARSLQPRRPLTVSQWCDEHMRLSTKGSSKAGRWVTDRNPPLREPMDNMSARSPVHDQACMFPIQFGKSQIATNSIAYWMDYAPAPIMYALPGEASMNKWVNQKLNPMIEVCKAVRKALSSTASRDSSNQRTFKDFAGGQLYVEHMGSPQRLKSTTVKNLVVDEIDEAPQVLLTGDDPVKMLDGRTSSFPTTYKRLYISTPGITGLSRISKLYEKSDQRRYHLPCPHCGHFQHLQWSGLHWSPDAKHAWYACSECGACIEEHHKADMIAAGRWVPANPDSPIRGYHINCLYYQFGLGPRWIDLVREWLDAQNDPASLKTFVNDRLAETWEDPKMRAVKHNVIADRAEGYRLRHAPRGVLAITVGVDTQDNRLAVHVVGWGRGMTAWTLDYVELAGDPAEEDVWVALTDLLNRPIEREDGVQLRPSATAVDAGGHRTEAVKNYVRQRKITRVMCIFGAVPNNAPILSKGKLADVTWKERTDKRGITIHHVGTVAAKHYLYSRLAADAERQAEARLVRFSDELPQEFFPGLVSEVYNPVKNRFEKRVTRNEPLDTWVYAYAAAHHAEVRLHRFTKSDWDALEAKLAAAVASAGADSRGTHAGAKNSHGDAQGQGTMDSRGTGGQRPAHGGSGARPRSAGFGRDGWGL</sequence>
<evidence type="ECO:0000256" key="1">
    <source>
        <dbReference type="SAM" id="MobiDB-lite"/>
    </source>
</evidence>
<dbReference type="InterPro" id="IPR046454">
    <property type="entry name" value="GpA_endonuclease"/>
</dbReference>
<dbReference type="InterPro" id="IPR046453">
    <property type="entry name" value="GpA_ATPase"/>
</dbReference>
<dbReference type="Pfam" id="PF05876">
    <property type="entry name" value="GpA_ATPase"/>
    <property type="match status" value="1"/>
</dbReference>
<keyword evidence="5" id="KW-1185">Reference proteome</keyword>
<feature type="region of interest" description="Disordered" evidence="1">
    <location>
        <begin position="38"/>
        <end position="60"/>
    </location>
</feature>
<dbReference type="InterPro" id="IPR008866">
    <property type="entry name" value="Phage_lambda_GpA-like"/>
</dbReference>
<dbReference type="EMBL" id="CP115541">
    <property type="protein sequence ID" value="WNH52804.1"/>
    <property type="molecule type" value="Genomic_DNA"/>
</dbReference>
<feature type="domain" description="Phage terminase large subunit GpA ATPase" evidence="2">
    <location>
        <begin position="38"/>
        <end position="283"/>
    </location>
</feature>
<name>A0ABY9YPJ4_9GAMM</name>
<dbReference type="Pfam" id="PF20454">
    <property type="entry name" value="GpA_nuclease"/>
    <property type="match status" value="1"/>
</dbReference>
<evidence type="ECO:0000313" key="5">
    <source>
        <dbReference type="Proteomes" id="UP001302072"/>
    </source>
</evidence>
<dbReference type="HAMAP" id="MF_04144">
    <property type="entry name" value="TERL_LAMBDA"/>
    <property type="match status" value="1"/>
</dbReference>